<name>A0A1H3U3J6_9PSEU</name>
<evidence type="ECO:0000256" key="1">
    <source>
        <dbReference type="ARBA" id="ARBA00022723"/>
    </source>
</evidence>
<keyword evidence="1" id="KW-0479">Metal-binding</keyword>
<dbReference type="InterPro" id="IPR037217">
    <property type="entry name" value="Trp/Indoleamine_2_3_dOase-like"/>
</dbReference>
<dbReference type="RefSeq" id="WP_093278786.1">
    <property type="nucleotide sequence ID" value="NZ_FNOK01000106.1"/>
</dbReference>
<dbReference type="STRING" id="418495.SAMN05216215_11063"/>
<dbReference type="GO" id="GO:0033754">
    <property type="term" value="F:indoleamine 2,3-dioxygenase activity"/>
    <property type="evidence" value="ECO:0007669"/>
    <property type="project" value="TreeGrafter"/>
</dbReference>
<keyword evidence="4" id="KW-0560">Oxidoreductase</keyword>
<evidence type="ECO:0000313" key="4">
    <source>
        <dbReference type="EMBL" id="SDZ57033.1"/>
    </source>
</evidence>
<dbReference type="OrthoDB" id="151099at2"/>
<dbReference type="GO" id="GO:0046872">
    <property type="term" value="F:metal ion binding"/>
    <property type="evidence" value="ECO:0007669"/>
    <property type="project" value="UniProtKB-KW"/>
</dbReference>
<feature type="region of interest" description="Disordered" evidence="3">
    <location>
        <begin position="1"/>
        <end position="30"/>
    </location>
</feature>
<sequence>MSTGTTVDTTSDQELTIPNEGLSSSLNPIPEQRSVGSLERYVVASYEAPAQLDGDLTFEHGFLPRRLHTTALTGAHAVWEDVAAGLPDLAFSPRAQAVLSDLPLLPAGPEDLPDHQVKWASTLLGMIAHSYWRFGLERLHLPRNSNISAELPDSIKVPWTQVCQRMGRTGPCLTLEDWVFNNFTFIDKSHPSPDGDYRVEDAVIESIRPVVPAYGNETERVFTSSFVDIHAASASAVKQVCQAQRAIELGGPDGHADVAAALLRIAECARGATRAFRKVSPRHNSKTFCDPVAWAKTLVTWTVPPPGYPAGPSGSASPLVHLMDAVIGRTEYDSDQGRFGKMLRGSQLPRRLEQFFDLICAADFRGYVLSLRDAGGTRFDETQEAFNELVDAFAGPHGFLGVHKGKVVDYLGVGTVVGRNQSTAHDQTYIADSSWTAMADRLHISIGERDVRRV</sequence>
<dbReference type="GO" id="GO:0020037">
    <property type="term" value="F:heme binding"/>
    <property type="evidence" value="ECO:0007669"/>
    <property type="project" value="InterPro"/>
</dbReference>
<evidence type="ECO:0000256" key="3">
    <source>
        <dbReference type="SAM" id="MobiDB-lite"/>
    </source>
</evidence>
<dbReference type="GO" id="GO:0019441">
    <property type="term" value="P:L-tryptophan catabolic process to kynurenine"/>
    <property type="evidence" value="ECO:0007669"/>
    <property type="project" value="InterPro"/>
</dbReference>
<keyword evidence="5" id="KW-1185">Reference proteome</keyword>
<accession>A0A1H3U3J6</accession>
<keyword evidence="4" id="KW-0223">Dioxygenase</keyword>
<dbReference type="AlphaFoldDB" id="A0A1H3U3J6"/>
<feature type="compositionally biased region" description="Polar residues" evidence="3">
    <location>
        <begin position="1"/>
        <end position="27"/>
    </location>
</feature>
<gene>
    <name evidence="4" type="ORF">SAMN05216215_11063</name>
</gene>
<dbReference type="Gene3D" id="1.20.58.480">
    <property type="match status" value="1"/>
</dbReference>
<evidence type="ECO:0000256" key="2">
    <source>
        <dbReference type="ARBA" id="ARBA00023004"/>
    </source>
</evidence>
<protein>
    <submittedName>
        <fullName evidence="4">Indoleamine 2,3-dioxygenase</fullName>
    </submittedName>
</protein>
<organism evidence="4 5">
    <name type="scientific">Saccharopolyspora shandongensis</name>
    <dbReference type="NCBI Taxonomy" id="418495"/>
    <lineage>
        <taxon>Bacteria</taxon>
        <taxon>Bacillati</taxon>
        <taxon>Actinomycetota</taxon>
        <taxon>Actinomycetes</taxon>
        <taxon>Pseudonocardiales</taxon>
        <taxon>Pseudonocardiaceae</taxon>
        <taxon>Saccharopolyspora</taxon>
    </lineage>
</organism>
<dbReference type="SUPFAM" id="SSF140959">
    <property type="entry name" value="Indolic compounds 2,3-dioxygenase-like"/>
    <property type="match status" value="1"/>
</dbReference>
<dbReference type="GO" id="GO:0005737">
    <property type="term" value="C:cytoplasm"/>
    <property type="evidence" value="ECO:0007669"/>
    <property type="project" value="TreeGrafter"/>
</dbReference>
<dbReference type="Proteomes" id="UP000199529">
    <property type="component" value="Unassembled WGS sequence"/>
</dbReference>
<dbReference type="Pfam" id="PF01231">
    <property type="entry name" value="IDO"/>
    <property type="match status" value="1"/>
</dbReference>
<keyword evidence="2" id="KW-0408">Iron</keyword>
<dbReference type="PANTHER" id="PTHR28657">
    <property type="entry name" value="INDOLEAMINE 2,3-DIOXYGENASE"/>
    <property type="match status" value="1"/>
</dbReference>
<evidence type="ECO:0000313" key="5">
    <source>
        <dbReference type="Proteomes" id="UP000199529"/>
    </source>
</evidence>
<proteinExistence type="predicted"/>
<dbReference type="EMBL" id="FNOK01000106">
    <property type="protein sequence ID" value="SDZ57033.1"/>
    <property type="molecule type" value="Genomic_DNA"/>
</dbReference>
<reference evidence="5" key="1">
    <citation type="submission" date="2016-10" db="EMBL/GenBank/DDBJ databases">
        <authorList>
            <person name="Varghese N."/>
            <person name="Submissions S."/>
        </authorList>
    </citation>
    <scope>NUCLEOTIDE SEQUENCE [LARGE SCALE GENOMIC DNA]</scope>
    <source>
        <strain evidence="5">CGMCC 4.3530</strain>
    </source>
</reference>
<dbReference type="InterPro" id="IPR000898">
    <property type="entry name" value="Indolamine_dOase"/>
</dbReference>
<dbReference type="PANTHER" id="PTHR28657:SF5">
    <property type="entry name" value="INDOLEAMINE 2,3-DIOXYGENASE"/>
    <property type="match status" value="1"/>
</dbReference>